<keyword evidence="2" id="KW-0540">Nuclease</keyword>
<accession>A0ABS4PWK0</accession>
<name>A0ABS4PWK0_9PSEU</name>
<keyword evidence="3" id="KW-1185">Reference proteome</keyword>
<dbReference type="RefSeq" id="WP_209666917.1">
    <property type="nucleotide sequence ID" value="NZ_JAGGMS010000001.1"/>
</dbReference>
<evidence type="ECO:0000313" key="2">
    <source>
        <dbReference type="EMBL" id="MBP2183807.1"/>
    </source>
</evidence>
<protein>
    <submittedName>
        <fullName evidence="2">Exonuclease VII small subunit</fullName>
    </submittedName>
</protein>
<evidence type="ECO:0000313" key="3">
    <source>
        <dbReference type="Proteomes" id="UP000741013"/>
    </source>
</evidence>
<dbReference type="GO" id="GO:0004527">
    <property type="term" value="F:exonuclease activity"/>
    <property type="evidence" value="ECO:0007669"/>
    <property type="project" value="UniProtKB-KW"/>
</dbReference>
<evidence type="ECO:0000256" key="1">
    <source>
        <dbReference type="SAM" id="Coils"/>
    </source>
</evidence>
<keyword evidence="2" id="KW-0378">Hydrolase</keyword>
<keyword evidence="2" id="KW-0269">Exonuclease</keyword>
<dbReference type="Gene3D" id="1.10.287.620">
    <property type="entry name" value="Helix Hairpins"/>
    <property type="match status" value="1"/>
</dbReference>
<reference evidence="2 3" key="1">
    <citation type="submission" date="2021-03" db="EMBL/GenBank/DDBJ databases">
        <title>Sequencing the genomes of 1000 actinobacteria strains.</title>
        <authorList>
            <person name="Klenk H.-P."/>
        </authorList>
    </citation>
    <scope>NUCLEOTIDE SEQUENCE [LARGE SCALE GENOMIC DNA]</scope>
    <source>
        <strain evidence="2 3">DSM 45510</strain>
    </source>
</reference>
<feature type="coiled-coil region" evidence="1">
    <location>
        <begin position="85"/>
        <end position="137"/>
    </location>
</feature>
<gene>
    <name evidence="2" type="ORF">JOM49_005333</name>
</gene>
<organism evidence="2 3">
    <name type="scientific">Amycolatopsis magusensis</name>
    <dbReference type="NCBI Taxonomy" id="882444"/>
    <lineage>
        <taxon>Bacteria</taxon>
        <taxon>Bacillati</taxon>
        <taxon>Actinomycetota</taxon>
        <taxon>Actinomycetes</taxon>
        <taxon>Pseudonocardiales</taxon>
        <taxon>Pseudonocardiaceae</taxon>
        <taxon>Amycolatopsis</taxon>
    </lineage>
</organism>
<proteinExistence type="predicted"/>
<dbReference type="SUPFAM" id="SSF57997">
    <property type="entry name" value="Tropomyosin"/>
    <property type="match status" value="1"/>
</dbReference>
<dbReference type="Proteomes" id="UP000741013">
    <property type="component" value="Unassembled WGS sequence"/>
</dbReference>
<sequence length="164" mass="17479">MRKPAERPRKVVEKVVREPVIVRAAARPSISAKAISGGPSATSYAMATNGTKTVIAESGKPVVVQHKKGGGTGAEKKAEPADQKLDKAVAKLGKAEKSVADAEKSLSNARTRLSEAKGEVESIRKEIKEKKEKSERKVVKIKLPGKIDVSPEAAKKLHGLAQQK</sequence>
<dbReference type="EMBL" id="JAGGMS010000001">
    <property type="protein sequence ID" value="MBP2183807.1"/>
    <property type="molecule type" value="Genomic_DNA"/>
</dbReference>
<comment type="caution">
    <text evidence="2">The sequence shown here is derived from an EMBL/GenBank/DDBJ whole genome shotgun (WGS) entry which is preliminary data.</text>
</comment>
<keyword evidence="1" id="KW-0175">Coiled coil</keyword>